<name>A0A1I0RIC5_9BACT</name>
<gene>
    <name evidence="1" type="ORF">SAMN05216290_3612</name>
</gene>
<evidence type="ECO:0008006" key="3">
    <source>
        <dbReference type="Google" id="ProtNLM"/>
    </source>
</evidence>
<dbReference type="GeneID" id="99988282"/>
<evidence type="ECO:0000313" key="1">
    <source>
        <dbReference type="EMBL" id="SEW40611.1"/>
    </source>
</evidence>
<dbReference type="Proteomes" id="UP000199437">
    <property type="component" value="Unassembled WGS sequence"/>
</dbReference>
<proteinExistence type="predicted"/>
<protein>
    <recommendedName>
        <fullName evidence="3">DUF3052 domain-containing protein</fullName>
    </recommendedName>
</protein>
<keyword evidence="2" id="KW-1185">Reference proteome</keyword>
<reference evidence="2" key="1">
    <citation type="submission" date="2016-10" db="EMBL/GenBank/DDBJ databases">
        <authorList>
            <person name="Varghese N."/>
            <person name="Submissions S."/>
        </authorList>
    </citation>
    <scope>NUCLEOTIDE SEQUENCE [LARGE SCALE GENOMIC DNA]</scope>
    <source>
        <strain evidence="2">CGMCC 1.12402</strain>
    </source>
</reference>
<dbReference type="STRING" id="1267423.SAMN05216290_3612"/>
<dbReference type="RefSeq" id="WP_090260467.1">
    <property type="nucleotide sequence ID" value="NZ_FOIR01000004.1"/>
</dbReference>
<evidence type="ECO:0000313" key="2">
    <source>
        <dbReference type="Proteomes" id="UP000199437"/>
    </source>
</evidence>
<organism evidence="1 2">
    <name type="scientific">Roseivirga pacifica</name>
    <dbReference type="NCBI Taxonomy" id="1267423"/>
    <lineage>
        <taxon>Bacteria</taxon>
        <taxon>Pseudomonadati</taxon>
        <taxon>Bacteroidota</taxon>
        <taxon>Cytophagia</taxon>
        <taxon>Cytophagales</taxon>
        <taxon>Roseivirgaceae</taxon>
        <taxon>Roseivirga</taxon>
    </lineage>
</organism>
<accession>A0A1I0RIC5</accession>
<dbReference type="EMBL" id="FOIR01000004">
    <property type="protein sequence ID" value="SEW40611.1"/>
    <property type="molecule type" value="Genomic_DNA"/>
</dbReference>
<dbReference type="OrthoDB" id="9800461at2"/>
<dbReference type="AlphaFoldDB" id="A0A1I0RIC5"/>
<sequence>MAGYSNTPLVKKLGIKPSFLMMPVNVPHNYWELLGTLPENVQVVEAKRPVEHTVDFIHIFSKSANELKNEMHSLKTSLKKDGMLWVSWPKKAAKVATDLNDGVVRELGLATGLVDTKVCAIDDIWSGLKFVYRKIDR</sequence>